<evidence type="ECO:0000313" key="2">
    <source>
        <dbReference type="WBParaSite" id="ES5_v2.g27799.t1"/>
    </source>
</evidence>
<sequence length="139" mass="16391">EINVNLKVFLKKLNLCDSYDVQLLQLDELIQQSKTKHSRMTIFPANGQNYVVLVAEDLYDSKTIPFVIFLVTEIQVITFDGIILLINDKKFIFDWSLIMEDKIEAENTEEEERLVAVKETFAEWSHETLMKIDEKYKER</sequence>
<proteinExistence type="predicted"/>
<accession>A0AC34GDI2</accession>
<reference evidence="2" key="1">
    <citation type="submission" date="2022-11" db="UniProtKB">
        <authorList>
            <consortium name="WormBaseParasite"/>
        </authorList>
    </citation>
    <scope>IDENTIFICATION</scope>
</reference>
<evidence type="ECO:0000313" key="1">
    <source>
        <dbReference type="Proteomes" id="UP000887579"/>
    </source>
</evidence>
<organism evidence="1 2">
    <name type="scientific">Panagrolaimus sp. ES5</name>
    <dbReference type="NCBI Taxonomy" id="591445"/>
    <lineage>
        <taxon>Eukaryota</taxon>
        <taxon>Metazoa</taxon>
        <taxon>Ecdysozoa</taxon>
        <taxon>Nematoda</taxon>
        <taxon>Chromadorea</taxon>
        <taxon>Rhabditida</taxon>
        <taxon>Tylenchina</taxon>
        <taxon>Panagrolaimomorpha</taxon>
        <taxon>Panagrolaimoidea</taxon>
        <taxon>Panagrolaimidae</taxon>
        <taxon>Panagrolaimus</taxon>
    </lineage>
</organism>
<dbReference type="WBParaSite" id="ES5_v2.g27799.t1">
    <property type="protein sequence ID" value="ES5_v2.g27799.t1"/>
    <property type="gene ID" value="ES5_v2.g27799"/>
</dbReference>
<dbReference type="Proteomes" id="UP000887579">
    <property type="component" value="Unplaced"/>
</dbReference>
<protein>
    <submittedName>
        <fullName evidence="2">Uncharacterized protein</fullName>
    </submittedName>
</protein>
<name>A0AC34GDI2_9BILA</name>